<evidence type="ECO:0000313" key="14">
    <source>
        <dbReference type="EMBL" id="QRE02897.1"/>
    </source>
</evidence>
<dbReference type="InterPro" id="IPR001789">
    <property type="entry name" value="Sig_transdc_resp-reg_receiver"/>
</dbReference>
<dbReference type="CDD" id="cd00156">
    <property type="entry name" value="REC"/>
    <property type="match status" value="1"/>
</dbReference>
<proteinExistence type="inferred from homology"/>
<evidence type="ECO:0000256" key="9">
    <source>
        <dbReference type="ARBA" id="ARBA00022968"/>
    </source>
</evidence>
<gene>
    <name evidence="14" type="ORF">H0H26_08230</name>
</gene>
<dbReference type="AlphaFoldDB" id="A0A7U2R9Y6"/>
<dbReference type="EMBL" id="CP059075">
    <property type="protein sequence ID" value="QRE02897.1"/>
    <property type="molecule type" value="Genomic_DNA"/>
</dbReference>
<keyword evidence="6 14" id="KW-0808">Transferase</keyword>
<accession>A0A7U2R9Y6</accession>
<organism evidence="14 15">
    <name type="scientific">Flavobacterium psychrophilum</name>
    <dbReference type="NCBI Taxonomy" id="96345"/>
    <lineage>
        <taxon>Bacteria</taxon>
        <taxon>Pseudomonadati</taxon>
        <taxon>Bacteroidota</taxon>
        <taxon>Flavobacteriia</taxon>
        <taxon>Flavobacteriales</taxon>
        <taxon>Flavobacteriaceae</taxon>
        <taxon>Flavobacterium</taxon>
    </lineage>
</organism>
<dbReference type="GO" id="GO:0006487">
    <property type="term" value="P:protein N-linked glycosylation"/>
    <property type="evidence" value="ECO:0007669"/>
    <property type="project" value="TreeGrafter"/>
</dbReference>
<evidence type="ECO:0000256" key="1">
    <source>
        <dbReference type="ARBA" id="ARBA00004389"/>
    </source>
</evidence>
<dbReference type="InterPro" id="IPR035518">
    <property type="entry name" value="DPG_synthase"/>
</dbReference>
<comment type="pathway">
    <text evidence="2">Protein modification; protein glycosylation.</text>
</comment>
<evidence type="ECO:0000256" key="4">
    <source>
        <dbReference type="ARBA" id="ARBA00012583"/>
    </source>
</evidence>
<evidence type="ECO:0000256" key="13">
    <source>
        <dbReference type="PROSITE-ProRule" id="PRU00169"/>
    </source>
</evidence>
<dbReference type="InterPro" id="IPR001173">
    <property type="entry name" value="Glyco_trans_2-like"/>
</dbReference>
<protein>
    <recommendedName>
        <fullName evidence="4">dolichyl-phosphate beta-glucosyltransferase</fullName>
        <ecNumber evidence="4">2.4.1.117</ecNumber>
    </recommendedName>
</protein>
<keyword evidence="10" id="KW-1133">Transmembrane helix</keyword>
<evidence type="ECO:0000256" key="6">
    <source>
        <dbReference type="ARBA" id="ARBA00022679"/>
    </source>
</evidence>
<dbReference type="EC" id="2.4.1.117" evidence="4"/>
<evidence type="ECO:0000256" key="3">
    <source>
        <dbReference type="ARBA" id="ARBA00006739"/>
    </source>
</evidence>
<evidence type="ECO:0000256" key="10">
    <source>
        <dbReference type="ARBA" id="ARBA00022989"/>
    </source>
</evidence>
<feature type="modified residue" description="4-aspartylphosphate" evidence="13">
    <location>
        <position position="51"/>
    </location>
</feature>
<dbReference type="Gene3D" id="3.90.550.10">
    <property type="entry name" value="Spore Coat Polysaccharide Biosynthesis Protein SpsA, Chain A"/>
    <property type="match status" value="1"/>
</dbReference>
<keyword evidence="5" id="KW-0328">Glycosyltransferase</keyword>
<dbReference type="InterPro" id="IPR011006">
    <property type="entry name" value="CheY-like_superfamily"/>
</dbReference>
<name>A0A7U2R9Y6_FLAPS</name>
<dbReference type="PANTHER" id="PTHR10859">
    <property type="entry name" value="GLYCOSYL TRANSFERASE"/>
    <property type="match status" value="1"/>
</dbReference>
<dbReference type="Pfam" id="PF00072">
    <property type="entry name" value="Response_reg"/>
    <property type="match status" value="1"/>
</dbReference>
<dbReference type="Proteomes" id="UP000596329">
    <property type="component" value="Chromosome"/>
</dbReference>
<dbReference type="RefSeq" id="WP_059014215.1">
    <property type="nucleotide sequence ID" value="NZ_BCNG01000017.1"/>
</dbReference>
<evidence type="ECO:0000256" key="8">
    <source>
        <dbReference type="ARBA" id="ARBA00022824"/>
    </source>
</evidence>
<comment type="similarity">
    <text evidence="3">Belongs to the glycosyltransferase 2 family.</text>
</comment>
<evidence type="ECO:0000256" key="7">
    <source>
        <dbReference type="ARBA" id="ARBA00022692"/>
    </source>
</evidence>
<dbReference type="SUPFAM" id="SSF53448">
    <property type="entry name" value="Nucleotide-diphospho-sugar transferases"/>
    <property type="match status" value="1"/>
</dbReference>
<dbReference type="Pfam" id="PF00535">
    <property type="entry name" value="Glycos_transf_2"/>
    <property type="match status" value="1"/>
</dbReference>
<dbReference type="PROSITE" id="PS50110">
    <property type="entry name" value="RESPONSE_REGULATORY"/>
    <property type="match status" value="1"/>
</dbReference>
<evidence type="ECO:0000256" key="2">
    <source>
        <dbReference type="ARBA" id="ARBA00004922"/>
    </source>
</evidence>
<sequence>MKILIIDDQELVLLSLEKCLIDLGYQVYTSKTVAHAISIYDKEIPDLVITDINLSTTDQNIETSTTDAGLDIVKYIKITKNHKTPVMILTGSTDENVLSKGFELGIDDYMKKPLSFTEIALRVKKLIGSSNLENTKIEKNRYIQSNIIGVVIPCYNEESRLLGEDFKIFIHKNLGYHLCFVNDGSKDKTLQVLQELALGNEDRISVYDCTKNGGKAEAVRLGMLHLAKQSQFNYIGFLDADLSTNFEDFNDLATTISNSNFKIVSGSRINRMGADITKQSARAIISKTINFFIRKTLDMDFKDTQCGAKIMTKEIVEKTFQKKFLTKWLFDVEIFMRMKKIYGHKEAQNLICEQPLKKWIHADGSKLSMKDSVKIVFQIFQIAFHYR</sequence>
<comment type="subcellular location">
    <subcellularLocation>
        <location evidence="1">Endoplasmic reticulum membrane</location>
        <topology evidence="1">Single-pass membrane protein</topology>
    </subcellularLocation>
</comment>
<evidence type="ECO:0000313" key="15">
    <source>
        <dbReference type="Proteomes" id="UP000596329"/>
    </source>
</evidence>
<evidence type="ECO:0000256" key="11">
    <source>
        <dbReference type="ARBA" id="ARBA00023136"/>
    </source>
</evidence>
<dbReference type="SMART" id="SM00448">
    <property type="entry name" value="REC"/>
    <property type="match status" value="1"/>
</dbReference>
<dbReference type="GO" id="GO:0000160">
    <property type="term" value="P:phosphorelay signal transduction system"/>
    <property type="evidence" value="ECO:0007669"/>
    <property type="project" value="InterPro"/>
</dbReference>
<evidence type="ECO:0000256" key="12">
    <source>
        <dbReference type="ARBA" id="ARBA00045097"/>
    </source>
</evidence>
<dbReference type="Gene3D" id="3.40.50.2300">
    <property type="match status" value="1"/>
</dbReference>
<comment type="catalytic activity">
    <reaction evidence="12">
        <text>a di-trans,poly-cis-dolichyl phosphate + UDP-alpha-D-glucose = a di-trans,poly-cis-dolichyl beta-D-glucosyl phosphate + UDP</text>
        <dbReference type="Rhea" id="RHEA:15401"/>
        <dbReference type="Rhea" id="RHEA-COMP:19498"/>
        <dbReference type="Rhea" id="RHEA-COMP:19502"/>
        <dbReference type="ChEBI" id="CHEBI:57525"/>
        <dbReference type="ChEBI" id="CHEBI:57683"/>
        <dbReference type="ChEBI" id="CHEBI:58223"/>
        <dbReference type="ChEBI" id="CHEBI:58885"/>
        <dbReference type="EC" id="2.4.1.117"/>
    </reaction>
    <physiologicalReaction direction="left-to-right" evidence="12">
        <dbReference type="Rhea" id="RHEA:15402"/>
    </physiologicalReaction>
</comment>
<keyword evidence="9" id="KW-0735">Signal-anchor</keyword>
<reference evidence="14 15" key="1">
    <citation type="submission" date="2020-07" db="EMBL/GenBank/DDBJ databases">
        <title>Genomic characterization of Flavobacterium psychrophilum strains.</title>
        <authorList>
            <person name="Castillo D."/>
            <person name="Jorgensen J."/>
            <person name="Middelboe M."/>
        </authorList>
    </citation>
    <scope>NUCLEOTIDE SEQUENCE [LARGE SCALE GENOMIC DNA]</scope>
    <source>
        <strain evidence="14 15">FPS-R7</strain>
    </source>
</reference>
<dbReference type="CDD" id="cd04188">
    <property type="entry name" value="DPG_synthase"/>
    <property type="match status" value="1"/>
</dbReference>
<dbReference type="GO" id="GO:0004581">
    <property type="term" value="F:dolichyl-phosphate beta-glucosyltransferase activity"/>
    <property type="evidence" value="ECO:0007669"/>
    <property type="project" value="UniProtKB-EC"/>
</dbReference>
<keyword evidence="11" id="KW-0472">Membrane</keyword>
<dbReference type="SUPFAM" id="SSF52172">
    <property type="entry name" value="CheY-like"/>
    <property type="match status" value="1"/>
</dbReference>
<keyword evidence="7" id="KW-0812">Transmembrane</keyword>
<keyword evidence="8" id="KW-0256">Endoplasmic reticulum</keyword>
<dbReference type="InterPro" id="IPR029044">
    <property type="entry name" value="Nucleotide-diphossugar_trans"/>
</dbReference>
<keyword evidence="13" id="KW-0597">Phosphoprotein</keyword>
<evidence type="ECO:0000256" key="5">
    <source>
        <dbReference type="ARBA" id="ARBA00022676"/>
    </source>
</evidence>
<dbReference type="PANTHER" id="PTHR10859:SF91">
    <property type="entry name" value="DOLICHYL-PHOSPHATE BETA-GLUCOSYLTRANSFERASE"/>
    <property type="match status" value="1"/>
</dbReference>